<dbReference type="Gene3D" id="3.40.50.1820">
    <property type="entry name" value="alpha/beta hydrolase"/>
    <property type="match status" value="1"/>
</dbReference>
<dbReference type="RefSeq" id="WP_076392068.1">
    <property type="nucleotide sequence ID" value="NZ_FTOV01000004.1"/>
</dbReference>
<organism evidence="2 3">
    <name type="scientific">Chryseobacterium gambrini</name>
    <dbReference type="NCBI Taxonomy" id="373672"/>
    <lineage>
        <taxon>Bacteria</taxon>
        <taxon>Pseudomonadati</taxon>
        <taxon>Bacteroidota</taxon>
        <taxon>Flavobacteriia</taxon>
        <taxon>Flavobacteriales</taxon>
        <taxon>Weeksellaceae</taxon>
        <taxon>Chryseobacterium group</taxon>
        <taxon>Chryseobacterium</taxon>
    </lineage>
</organism>
<dbReference type="Proteomes" id="UP000185781">
    <property type="component" value="Unassembled WGS sequence"/>
</dbReference>
<accession>A0A1N7N7E7</accession>
<reference evidence="2 3" key="1">
    <citation type="submission" date="2017-01" db="EMBL/GenBank/DDBJ databases">
        <authorList>
            <person name="Mah S.A."/>
            <person name="Swanson W.J."/>
            <person name="Moy G.W."/>
            <person name="Vacquier V.D."/>
        </authorList>
    </citation>
    <scope>NUCLEOTIDE SEQUENCE [LARGE SCALE GENOMIC DNA]</scope>
    <source>
        <strain evidence="2 3">DSM 18014</strain>
    </source>
</reference>
<evidence type="ECO:0000313" key="2">
    <source>
        <dbReference type="EMBL" id="SIS94293.1"/>
    </source>
</evidence>
<dbReference type="OrthoDB" id="1322294at2"/>
<dbReference type="AlphaFoldDB" id="A0A1N7N7E7"/>
<keyword evidence="1" id="KW-0812">Transmembrane</keyword>
<sequence length="414" mass="47692">MKIGIYISGLGISKSNSVENYAERLKNEINFNTNGYQYETKIEKIHYSKNRESTVVSIFEKESPENPVYKFYDFKYNEILTEDFKGRTLIYKSLWLFALVIRKFPLIIKRIFIPKNYSKPGQLMYVFSIFLILSLSLVLMFPAVLEATGQFFSKESGKMTELRKLIPIGDLKYISMKGIFIDLSHERYIGIDFNWFSKLIILFTALLVLLVPNANTIITNLATNFVCANDYLQHGSKKQLIQGNLEHLVDYITENEKDSKIHFHAYSFGSVLALDYVFPYGIKASKNALEYCEAIITIGTPYEFVNSYYPEFYNNRQTQPGDQLQWLNVYSAADALGSNFRKDGIAGDSEISFKGASNKPFNINYEVYPIGKFSIIDFIMLYSIKVHDMYWDENTEGQSCLGLVYQEMKGKGLM</sequence>
<protein>
    <submittedName>
        <fullName evidence="2">Uncharacterized protein</fullName>
    </submittedName>
</protein>
<keyword evidence="1" id="KW-1133">Transmembrane helix</keyword>
<evidence type="ECO:0000256" key="1">
    <source>
        <dbReference type="SAM" id="Phobius"/>
    </source>
</evidence>
<gene>
    <name evidence="2" type="ORF">SAMN05421785_10439</name>
</gene>
<proteinExistence type="predicted"/>
<feature type="transmembrane region" description="Helical" evidence="1">
    <location>
        <begin position="193"/>
        <end position="211"/>
    </location>
</feature>
<evidence type="ECO:0000313" key="3">
    <source>
        <dbReference type="Proteomes" id="UP000185781"/>
    </source>
</evidence>
<dbReference type="EMBL" id="FTOV01000004">
    <property type="protein sequence ID" value="SIS94293.1"/>
    <property type="molecule type" value="Genomic_DNA"/>
</dbReference>
<name>A0A1N7N7E7_9FLAO</name>
<dbReference type="InterPro" id="IPR029058">
    <property type="entry name" value="AB_hydrolase_fold"/>
</dbReference>
<keyword evidence="1" id="KW-0472">Membrane</keyword>
<feature type="transmembrane region" description="Helical" evidence="1">
    <location>
        <begin position="125"/>
        <end position="145"/>
    </location>
</feature>